<dbReference type="AlphaFoldDB" id="C3J8V0"/>
<comment type="caution">
    <text evidence="1">The sequence shown here is derived from an EMBL/GenBank/DDBJ whole genome shotgun (WGS) entry which is preliminary data.</text>
</comment>
<evidence type="ECO:0000313" key="1">
    <source>
        <dbReference type="EMBL" id="EEN83371.1"/>
    </source>
</evidence>
<proteinExistence type="predicted"/>
<organism evidence="1 2">
    <name type="scientific">Porphyromonas endodontalis (strain ATCC 35406 / DSM 24491 / JCM 8526 / CCUG 16442 / BCRC 14492 / NCTC 13058 / HG 370)</name>
    <name type="common">Bacteroides endodontalis</name>
    <dbReference type="NCBI Taxonomy" id="553175"/>
    <lineage>
        <taxon>Bacteria</taxon>
        <taxon>Pseudomonadati</taxon>
        <taxon>Bacteroidota</taxon>
        <taxon>Bacteroidia</taxon>
        <taxon>Bacteroidales</taxon>
        <taxon>Porphyromonadaceae</taxon>
        <taxon>Porphyromonas</taxon>
    </lineage>
</organism>
<protein>
    <submittedName>
        <fullName evidence="1">Uncharacterized protein</fullName>
    </submittedName>
</protein>
<name>C3J8V0_POREA</name>
<keyword evidence="2" id="KW-1185">Reference proteome</keyword>
<accession>C3J8V0</accession>
<dbReference type="EMBL" id="ACNN01000007">
    <property type="protein sequence ID" value="EEN83371.1"/>
    <property type="molecule type" value="Genomic_DNA"/>
</dbReference>
<evidence type="ECO:0000313" key="2">
    <source>
        <dbReference type="Proteomes" id="UP000004295"/>
    </source>
</evidence>
<sequence>MLNLFHPSRDKGYATLLFASFSKKEKLRTRGFPKRGNK</sequence>
<gene>
    <name evidence="1" type="ORF">POREN0001_0620</name>
</gene>
<reference evidence="1 2" key="1">
    <citation type="submission" date="2009-04" db="EMBL/GenBank/DDBJ databases">
        <authorList>
            <person name="Sebastian Y."/>
            <person name="Madupu R."/>
            <person name="Durkin A.S."/>
            <person name="Torralba M."/>
            <person name="Methe B."/>
            <person name="Sutton G.G."/>
            <person name="Strausberg R.L."/>
            <person name="Nelson K.E."/>
        </authorList>
    </citation>
    <scope>NUCLEOTIDE SEQUENCE [LARGE SCALE GENOMIC DNA]</scope>
    <source>
        <strain evidence="2">ATCC 35406 / BCRC 14492 / JCM 8526 / NCTC 13058 / HG 370</strain>
    </source>
</reference>
<dbReference type="Proteomes" id="UP000004295">
    <property type="component" value="Unassembled WGS sequence"/>
</dbReference>